<evidence type="ECO:0000256" key="3">
    <source>
        <dbReference type="ARBA" id="ARBA00022679"/>
    </source>
</evidence>
<dbReference type="STRING" id="33114.A0A2G2XB77"/>
<dbReference type="InterPro" id="IPR029063">
    <property type="entry name" value="SAM-dependent_MTases_sf"/>
</dbReference>
<comment type="caution">
    <text evidence="6">The sequence shown here is derived from an EMBL/GenBank/DDBJ whole genome shotgun (WGS) entry which is preliminary data.</text>
</comment>
<reference evidence="7" key="2">
    <citation type="journal article" date="2017" name="J. Anim. Genet.">
        <title>Multiple reference genome sequences of hot pepper reveal the massive evolution of plant disease resistance genes by retroduplication.</title>
        <authorList>
            <person name="Kim S."/>
            <person name="Park J."/>
            <person name="Yeom S.-I."/>
            <person name="Kim Y.-M."/>
            <person name="Seo E."/>
            <person name="Kim K.-T."/>
            <person name="Kim M.-S."/>
            <person name="Lee J.M."/>
            <person name="Cheong K."/>
            <person name="Shin H.-S."/>
            <person name="Kim S.-B."/>
            <person name="Han K."/>
            <person name="Lee J."/>
            <person name="Park M."/>
            <person name="Lee H.-A."/>
            <person name="Lee H.-Y."/>
            <person name="Lee Y."/>
            <person name="Oh S."/>
            <person name="Lee J.H."/>
            <person name="Choi E."/>
            <person name="Choi E."/>
            <person name="Lee S.E."/>
            <person name="Jeon J."/>
            <person name="Kim H."/>
            <person name="Choi G."/>
            <person name="Song H."/>
            <person name="Lee J."/>
            <person name="Lee S.-C."/>
            <person name="Kwon J.-K."/>
            <person name="Lee H.-Y."/>
            <person name="Koo N."/>
            <person name="Hong Y."/>
            <person name="Kim R.W."/>
            <person name="Kang W.-H."/>
            <person name="Huh J.H."/>
            <person name="Kang B.-C."/>
            <person name="Yang T.-J."/>
            <person name="Lee Y.-H."/>
            <person name="Bennetzen J.L."/>
            <person name="Choi D."/>
        </authorList>
    </citation>
    <scope>NUCLEOTIDE SEQUENCE [LARGE SCALE GENOMIC DNA]</scope>
    <source>
        <strain evidence="7">cv. PBC81</strain>
    </source>
</reference>
<dbReference type="OrthoDB" id="1523883at2759"/>
<keyword evidence="2" id="KW-0489">Methyltransferase</keyword>
<dbReference type="GO" id="GO:0008168">
    <property type="term" value="F:methyltransferase activity"/>
    <property type="evidence" value="ECO:0007669"/>
    <property type="project" value="UniProtKB-KW"/>
</dbReference>
<dbReference type="Gene3D" id="3.40.50.150">
    <property type="entry name" value="Vaccinia Virus protein VP39"/>
    <property type="match status" value="1"/>
</dbReference>
<evidence type="ECO:0000256" key="1">
    <source>
        <dbReference type="ARBA" id="ARBA00007967"/>
    </source>
</evidence>
<dbReference type="SUPFAM" id="SSF53335">
    <property type="entry name" value="S-adenosyl-L-methionine-dependent methyltransferases"/>
    <property type="match status" value="1"/>
</dbReference>
<dbReference type="GO" id="GO:0046872">
    <property type="term" value="F:metal ion binding"/>
    <property type="evidence" value="ECO:0007669"/>
    <property type="project" value="UniProtKB-KW"/>
</dbReference>
<keyword evidence="7" id="KW-1185">Reference proteome</keyword>
<dbReference type="EMBL" id="MLFT02000002">
    <property type="protein sequence ID" value="PHT54728.1"/>
    <property type="molecule type" value="Genomic_DNA"/>
</dbReference>
<accession>A0A2G2XB77</accession>
<keyword evidence="3" id="KW-0808">Transferase</keyword>
<evidence type="ECO:0000256" key="4">
    <source>
        <dbReference type="ARBA" id="ARBA00022723"/>
    </source>
</evidence>
<name>A0A2G2XB77_CAPBA</name>
<dbReference type="Proteomes" id="UP000224567">
    <property type="component" value="Unassembled WGS sequence"/>
</dbReference>
<dbReference type="InterPro" id="IPR005299">
    <property type="entry name" value="MeTrfase_7"/>
</dbReference>
<dbReference type="AlphaFoldDB" id="A0A2G2XB77"/>
<proteinExistence type="inferred from homology"/>
<gene>
    <name evidence="6" type="ORF">CQW23_03214</name>
</gene>
<dbReference type="Pfam" id="PF03492">
    <property type="entry name" value="Methyltransf_7"/>
    <property type="match status" value="1"/>
</dbReference>
<comment type="similarity">
    <text evidence="1">Belongs to the methyltransferase superfamily. Type-7 methyltransferase family.</text>
</comment>
<evidence type="ECO:0000256" key="5">
    <source>
        <dbReference type="ARBA" id="ARBA00022842"/>
    </source>
</evidence>
<evidence type="ECO:0000313" key="7">
    <source>
        <dbReference type="Proteomes" id="UP000224567"/>
    </source>
</evidence>
<keyword evidence="5" id="KW-0460">Magnesium</keyword>
<dbReference type="Gene3D" id="1.10.1200.270">
    <property type="entry name" value="Methyltransferase, alpha-helical capping domain"/>
    <property type="match status" value="1"/>
</dbReference>
<organism evidence="6 7">
    <name type="scientific">Capsicum baccatum</name>
    <name type="common">Peruvian pepper</name>
    <dbReference type="NCBI Taxonomy" id="33114"/>
    <lineage>
        <taxon>Eukaryota</taxon>
        <taxon>Viridiplantae</taxon>
        <taxon>Streptophyta</taxon>
        <taxon>Embryophyta</taxon>
        <taxon>Tracheophyta</taxon>
        <taxon>Spermatophyta</taxon>
        <taxon>Magnoliopsida</taxon>
        <taxon>eudicotyledons</taxon>
        <taxon>Gunneridae</taxon>
        <taxon>Pentapetalae</taxon>
        <taxon>asterids</taxon>
        <taxon>lamiids</taxon>
        <taxon>Solanales</taxon>
        <taxon>Solanaceae</taxon>
        <taxon>Solanoideae</taxon>
        <taxon>Capsiceae</taxon>
        <taxon>Capsicum</taxon>
    </lineage>
</organism>
<dbReference type="GO" id="GO:0032259">
    <property type="term" value="P:methylation"/>
    <property type="evidence" value="ECO:0007669"/>
    <property type="project" value="UniProtKB-KW"/>
</dbReference>
<sequence length="387" mass="44109">MGLKRVRRLPKKARVQATLSLKSYLSIRIEKGISDLHGSRCPSRSGRSSDHDTGNNIKSIIDFKEQMKKVFEMNDLEKVTYLLGMKKKASDMVKHVILETVEEVCLTTNPKSIGIADLGCSSGPNTLSNIKEIIETVQRTSRNNSKISPQAPPEFRVFLNDLPTNDFNAIFQALPELRHQLNSAEPSNIYIAAYPGSFYGRLFPDHCLHFIYSSYSLHWLSREDYSLFLRSRSEELVSGGKMVLILLGREGRHHADRGNSFFWKILSKSLSNLVSKGEVEKEKQESYDVHFYAPCKEEIEDMVNREGSFEVDRLEMFEVEKNIVGSGMSYGTIVAMTVRAIQESMIAHHFGEAIIESLFEEYGRLVDEEMAKEEIRPITFLLVLRKL</sequence>
<keyword evidence="4" id="KW-0479">Metal-binding</keyword>
<dbReference type="InterPro" id="IPR042086">
    <property type="entry name" value="MeTrfase_capping"/>
</dbReference>
<dbReference type="PANTHER" id="PTHR31009">
    <property type="entry name" value="S-ADENOSYL-L-METHIONINE:CARBOXYL METHYLTRANSFERASE FAMILY PROTEIN"/>
    <property type="match status" value="1"/>
</dbReference>
<evidence type="ECO:0000313" key="6">
    <source>
        <dbReference type="EMBL" id="PHT54728.1"/>
    </source>
</evidence>
<evidence type="ECO:0008006" key="8">
    <source>
        <dbReference type="Google" id="ProtNLM"/>
    </source>
</evidence>
<protein>
    <recommendedName>
        <fullName evidence="8">Jasmonate O-methyltransferase</fullName>
    </recommendedName>
</protein>
<reference evidence="6 7" key="1">
    <citation type="journal article" date="2017" name="Genome Biol.">
        <title>New reference genome sequences of hot pepper reveal the massive evolution of plant disease-resistance genes by retroduplication.</title>
        <authorList>
            <person name="Kim S."/>
            <person name="Park J."/>
            <person name="Yeom S.I."/>
            <person name="Kim Y.M."/>
            <person name="Seo E."/>
            <person name="Kim K.T."/>
            <person name="Kim M.S."/>
            <person name="Lee J.M."/>
            <person name="Cheong K."/>
            <person name="Shin H.S."/>
            <person name="Kim S.B."/>
            <person name="Han K."/>
            <person name="Lee J."/>
            <person name="Park M."/>
            <person name="Lee H.A."/>
            <person name="Lee H.Y."/>
            <person name="Lee Y."/>
            <person name="Oh S."/>
            <person name="Lee J.H."/>
            <person name="Choi E."/>
            <person name="Choi E."/>
            <person name="Lee S.E."/>
            <person name="Jeon J."/>
            <person name="Kim H."/>
            <person name="Choi G."/>
            <person name="Song H."/>
            <person name="Lee J."/>
            <person name="Lee S.C."/>
            <person name="Kwon J.K."/>
            <person name="Lee H.Y."/>
            <person name="Koo N."/>
            <person name="Hong Y."/>
            <person name="Kim R.W."/>
            <person name="Kang W.H."/>
            <person name="Huh J.H."/>
            <person name="Kang B.C."/>
            <person name="Yang T.J."/>
            <person name="Lee Y.H."/>
            <person name="Bennetzen J.L."/>
            <person name="Choi D."/>
        </authorList>
    </citation>
    <scope>NUCLEOTIDE SEQUENCE [LARGE SCALE GENOMIC DNA]</scope>
    <source>
        <strain evidence="7">cv. PBC81</strain>
    </source>
</reference>
<evidence type="ECO:0000256" key="2">
    <source>
        <dbReference type="ARBA" id="ARBA00022603"/>
    </source>
</evidence>